<evidence type="ECO:0000313" key="3">
    <source>
        <dbReference type="Proteomes" id="UP000533469"/>
    </source>
</evidence>
<proteinExistence type="predicted"/>
<comment type="caution">
    <text evidence="2">The sequence shown here is derived from an EMBL/GenBank/DDBJ whole genome shotgun (WGS) entry which is preliminary data.</text>
</comment>
<dbReference type="InterPro" id="IPR011681">
    <property type="entry name" value="GcrA"/>
</dbReference>
<sequence>MRGASFTREEDARLRALHAEGLSAREIAAQLAGEGFPARSRNAVLGRGHRMGLEKREQPALQPRAVAALGAKAAQEAAQAAAVKKAVPRARARVAAAPEVAAPIVPTVPVAPAFVPPVGWRGVPFIGRTPEQCCFPLWPDHAPIPARPMVCGAPVRAGHSYCAAHYDHTHNAPSGGPLEHRAGSFARHDGVAPRGPRPAAREEDAPEIEVPDLVDAIGGAA</sequence>
<evidence type="ECO:0000256" key="1">
    <source>
        <dbReference type="SAM" id="MobiDB-lite"/>
    </source>
</evidence>
<gene>
    <name evidence="2" type="ORF">FHS55_002148</name>
</gene>
<evidence type="ECO:0008006" key="4">
    <source>
        <dbReference type="Google" id="ProtNLM"/>
    </source>
</evidence>
<dbReference type="RefSeq" id="WP_183189707.1">
    <property type="nucleotide sequence ID" value="NZ_JACICD010000003.1"/>
</dbReference>
<dbReference type="EMBL" id="JACICD010000003">
    <property type="protein sequence ID" value="MBB3771549.1"/>
    <property type="molecule type" value="Genomic_DNA"/>
</dbReference>
<accession>A0A839Z9Y9</accession>
<feature type="region of interest" description="Disordered" evidence="1">
    <location>
        <begin position="173"/>
        <end position="221"/>
    </location>
</feature>
<feature type="compositionally biased region" description="Basic and acidic residues" evidence="1">
    <location>
        <begin position="178"/>
        <end position="191"/>
    </location>
</feature>
<keyword evidence="3" id="KW-1185">Reference proteome</keyword>
<evidence type="ECO:0000313" key="2">
    <source>
        <dbReference type="EMBL" id="MBB3771549.1"/>
    </source>
</evidence>
<protein>
    <recommendedName>
        <fullName evidence="4">GcrA cell cycle regulator</fullName>
    </recommendedName>
</protein>
<dbReference type="AlphaFoldDB" id="A0A839Z9Y9"/>
<reference evidence="2 3" key="1">
    <citation type="submission" date="2020-08" db="EMBL/GenBank/DDBJ databases">
        <title>Genomic Encyclopedia of Type Strains, Phase IV (KMG-IV): sequencing the most valuable type-strain genomes for metagenomic binning, comparative biology and taxonomic classification.</title>
        <authorList>
            <person name="Goeker M."/>
        </authorList>
    </citation>
    <scope>NUCLEOTIDE SEQUENCE [LARGE SCALE GENOMIC DNA]</scope>
    <source>
        <strain evidence="2 3">DSM 5895</strain>
    </source>
</reference>
<dbReference type="Proteomes" id="UP000533469">
    <property type="component" value="Unassembled WGS sequence"/>
</dbReference>
<organism evidence="2 3">
    <name type="scientific">Ancylobacter tetraedralis</name>
    <dbReference type="NCBI Taxonomy" id="217068"/>
    <lineage>
        <taxon>Bacteria</taxon>
        <taxon>Pseudomonadati</taxon>
        <taxon>Pseudomonadota</taxon>
        <taxon>Alphaproteobacteria</taxon>
        <taxon>Hyphomicrobiales</taxon>
        <taxon>Xanthobacteraceae</taxon>
        <taxon>Ancylobacter</taxon>
    </lineage>
</organism>
<dbReference type="Pfam" id="PF07750">
    <property type="entry name" value="GcrA"/>
    <property type="match status" value="1"/>
</dbReference>
<name>A0A839Z9Y9_9HYPH</name>